<name>A0ACD3STN4_9BURK</name>
<evidence type="ECO:0000313" key="2">
    <source>
        <dbReference type="Proteomes" id="UP000004277"/>
    </source>
</evidence>
<dbReference type="EC" id="2.4.2.29" evidence="1"/>
<keyword evidence="2" id="KW-1185">Reference proteome</keyword>
<accession>A0ACD3STN4</accession>
<protein>
    <submittedName>
        <fullName evidence="1">tRNA guanosine(34) transglycosylase Tgt</fullName>
        <ecNumber evidence="1">2.4.2.29</ecNumber>
    </submittedName>
</protein>
<organism evidence="1 2">
    <name type="scientific">Imbroritus primus</name>
    <dbReference type="NCBI Taxonomy" id="3058603"/>
    <lineage>
        <taxon>Bacteria</taxon>
        <taxon>Pseudomonadati</taxon>
        <taxon>Pseudomonadota</taxon>
        <taxon>Betaproteobacteria</taxon>
        <taxon>Burkholderiales</taxon>
        <taxon>Burkholderiaceae</taxon>
        <taxon>Imbroritus</taxon>
    </lineage>
</organism>
<gene>
    <name evidence="1" type="primary">tgt</name>
    <name evidence="1" type="ORF">MW7_002520</name>
</gene>
<reference evidence="1" key="1">
    <citation type="submission" date="2019-05" db="EMBL/GenBank/DDBJ databases">
        <title>Revised genome assembly of Burkholderiaceae (previously Ralstonia) sp. PBA.</title>
        <authorList>
            <person name="Gan H.M."/>
        </authorList>
    </citation>
    <scope>NUCLEOTIDE SEQUENCE</scope>
    <source>
        <strain evidence="1">PBA</strain>
    </source>
</reference>
<dbReference type="EMBL" id="AKCV02000007">
    <property type="protein sequence ID" value="TMS59492.1"/>
    <property type="molecule type" value="Genomic_DNA"/>
</dbReference>
<evidence type="ECO:0000313" key="1">
    <source>
        <dbReference type="EMBL" id="TMS59492.1"/>
    </source>
</evidence>
<comment type="caution">
    <text evidence="1">The sequence shown here is derived from an EMBL/GenBank/DDBJ whole genome shotgun (WGS) entry which is preliminary data.</text>
</comment>
<proteinExistence type="predicted"/>
<keyword evidence="1" id="KW-0328">Glycosyltransferase</keyword>
<keyword evidence="1" id="KW-0808">Transferase</keyword>
<dbReference type="Proteomes" id="UP000004277">
    <property type="component" value="Unassembled WGS sequence"/>
</dbReference>
<sequence>MLKYELLKTDGHARRGRLTLNHGVVETPIFMPVGTYGSVKAMSPLELNEIGAQIILGNTFHLWLRPGLEVVATHEGLHGFIGWGKPILTDSGGFQVFSLGDLRKITEDGVTFASPVNGDKLFLSPEISMQIQRTLNSDIVMQFDECTPYEIDGRPATRDEAAKSMRMSLRWGKRSRDEFDRGENPNALFGIVQGGMFEDLREESLAGLQATGDGGFHGYAIGGLSVGEPKEDMLRVLEHIGPKLPADKPHYLMGVGTPEDLVAGVASGVDMFDCVMPTRNARNGWLFTRYGDIKIKNAAHKNDPRPLDESCGCYTCRNFSRAYLHHLHRVGEILGARLNTIHNLYYYLELMREMRDAIDAGQFSAFVARFHADRGRGAQ</sequence>